<evidence type="ECO:0000313" key="2">
    <source>
        <dbReference type="EMBL" id="KAJ2904066.1"/>
    </source>
</evidence>
<feature type="region of interest" description="Disordered" evidence="1">
    <location>
        <begin position="122"/>
        <end position="149"/>
    </location>
</feature>
<sequence length="452" mass="48643">MDGNYTKGNGRKPGHIFRIFILESIARGRSQAQVLGTYNQQFGHIDPNLSIWGIANTRHRAFRKNHELWRTDPKYHRSVRTLEHQGFLPARTFATLPRASGPVDPRDWPFQLAEYDGSAGAVVRGYDDPQQHRQQAAAPTPTPPSVIASVPLPAPAPVFAPSVSPAPPATPPATVTSAISPASLGFPAPLPAHAPVEPLSQTFDPSLLQLRGEDFPPGPIPDISLLPRGVPAYIYPEPSEAAAPAPGDLPSPVPVPRLDINTADDAALAGAPPRSPPQRLIDGLAATPIWWPERGQILHHLSSPETSRVVEMAVPRLEILRDPSSPSSFPTERSLSGARAGQARAFRVGTWREPSALVVDGPHDECTVPTFHCHVECGGGRDDRSGGDDGGGGGGGGGGFGTPILLSNKQYWKYLDALWAVEDEREHLERRILEGSVQVEHLRSDGKLHPRA</sequence>
<comment type="caution">
    <text evidence="2">The sequence shown here is derived from an EMBL/GenBank/DDBJ whole genome shotgun (WGS) entry which is preliminary data.</text>
</comment>
<name>A0AAD5WUZ2_9PEZI</name>
<protein>
    <submittedName>
        <fullName evidence="2">Uncharacterized protein</fullName>
    </submittedName>
</protein>
<accession>A0AAD5WUZ2</accession>
<dbReference type="Proteomes" id="UP001201980">
    <property type="component" value="Unassembled WGS sequence"/>
</dbReference>
<proteinExistence type="predicted"/>
<dbReference type="AlphaFoldDB" id="A0AAD5WUZ2"/>
<evidence type="ECO:0000313" key="3">
    <source>
        <dbReference type="Proteomes" id="UP001201980"/>
    </source>
</evidence>
<evidence type="ECO:0000256" key="1">
    <source>
        <dbReference type="SAM" id="MobiDB-lite"/>
    </source>
</evidence>
<organism evidence="2 3">
    <name type="scientific">Zalerion maritima</name>
    <dbReference type="NCBI Taxonomy" id="339359"/>
    <lineage>
        <taxon>Eukaryota</taxon>
        <taxon>Fungi</taxon>
        <taxon>Dikarya</taxon>
        <taxon>Ascomycota</taxon>
        <taxon>Pezizomycotina</taxon>
        <taxon>Sordariomycetes</taxon>
        <taxon>Lulworthiomycetidae</taxon>
        <taxon>Lulworthiales</taxon>
        <taxon>Lulworthiaceae</taxon>
        <taxon>Zalerion</taxon>
    </lineage>
</organism>
<gene>
    <name evidence="2" type="ORF">MKZ38_008877</name>
</gene>
<keyword evidence="3" id="KW-1185">Reference proteome</keyword>
<dbReference type="EMBL" id="JAKWBI020000063">
    <property type="protein sequence ID" value="KAJ2904066.1"/>
    <property type="molecule type" value="Genomic_DNA"/>
</dbReference>
<reference evidence="2" key="1">
    <citation type="submission" date="2022-07" db="EMBL/GenBank/DDBJ databases">
        <title>Draft genome sequence of Zalerion maritima ATCC 34329, a (micro)plastics degrading marine fungus.</title>
        <authorList>
            <person name="Paco A."/>
            <person name="Goncalves M.F.M."/>
            <person name="Rocha-Santos T.A.P."/>
            <person name="Alves A."/>
        </authorList>
    </citation>
    <scope>NUCLEOTIDE SEQUENCE</scope>
    <source>
        <strain evidence="2">ATCC 34329</strain>
    </source>
</reference>